<accession>A0A840BIT6</accession>
<evidence type="ECO:0000259" key="13">
    <source>
        <dbReference type="Pfam" id="PF08532"/>
    </source>
</evidence>
<feature type="binding site" evidence="10">
    <location>
        <position position="322"/>
    </location>
    <ligand>
        <name>substrate</name>
    </ligand>
</feature>
<keyword evidence="4 11" id="KW-0479">Metal-binding</keyword>
<evidence type="ECO:0000313" key="14">
    <source>
        <dbReference type="EMBL" id="MBB4013135.1"/>
    </source>
</evidence>
<evidence type="ECO:0000256" key="11">
    <source>
        <dbReference type="PIRSR" id="PIRSR001084-3"/>
    </source>
</evidence>
<evidence type="ECO:0000256" key="8">
    <source>
        <dbReference type="PIRNR" id="PIRNR001084"/>
    </source>
</evidence>
<feature type="domain" description="Beta-galactosidase trimerisation" evidence="13">
    <location>
        <begin position="400"/>
        <end position="593"/>
    </location>
</feature>
<feature type="domain" description="Glycoside hydrolase family 42 N-terminal" evidence="12">
    <location>
        <begin position="6"/>
        <end position="391"/>
    </location>
</feature>
<evidence type="ECO:0000256" key="2">
    <source>
        <dbReference type="ARBA" id="ARBA00005940"/>
    </source>
</evidence>
<dbReference type="InterPro" id="IPR013780">
    <property type="entry name" value="Glyco_hydro_b"/>
</dbReference>
<dbReference type="SUPFAM" id="SSF51445">
    <property type="entry name" value="(Trans)glycosidases"/>
    <property type="match status" value="1"/>
</dbReference>
<dbReference type="InterPro" id="IPR013738">
    <property type="entry name" value="Beta_galactosidase_Trimer"/>
</dbReference>
<keyword evidence="7 8" id="KW-0326">Glycosidase</keyword>
<evidence type="ECO:0000256" key="4">
    <source>
        <dbReference type="ARBA" id="ARBA00022723"/>
    </source>
</evidence>
<evidence type="ECO:0000256" key="1">
    <source>
        <dbReference type="ARBA" id="ARBA00001412"/>
    </source>
</evidence>
<comment type="catalytic activity">
    <reaction evidence="1 8">
        <text>Hydrolysis of terminal non-reducing beta-D-galactose residues in beta-D-galactosides.</text>
        <dbReference type="EC" id="3.2.1.23"/>
    </reaction>
</comment>
<evidence type="ECO:0000256" key="5">
    <source>
        <dbReference type="ARBA" id="ARBA00022801"/>
    </source>
</evidence>
<evidence type="ECO:0000259" key="12">
    <source>
        <dbReference type="Pfam" id="PF02449"/>
    </source>
</evidence>
<dbReference type="InterPro" id="IPR013529">
    <property type="entry name" value="Glyco_hydro_42_N"/>
</dbReference>
<dbReference type="CDD" id="cd03143">
    <property type="entry name" value="A4_beta-galactosidase_middle_domain"/>
    <property type="match status" value="1"/>
</dbReference>
<name>A0A840BIT6_9RHOO</name>
<reference evidence="14 15" key="1">
    <citation type="submission" date="2020-08" db="EMBL/GenBank/DDBJ databases">
        <title>Genomic Encyclopedia of Type Strains, Phase IV (KMG-IV): sequencing the most valuable type-strain genomes for metagenomic binning, comparative biology and taxonomic classification.</title>
        <authorList>
            <person name="Goeker M."/>
        </authorList>
    </citation>
    <scope>NUCLEOTIDE SEQUENCE [LARGE SCALE GENOMIC DNA]</scope>
    <source>
        <strain evidence="14 15">DSM 106739</strain>
    </source>
</reference>
<evidence type="ECO:0000313" key="15">
    <source>
        <dbReference type="Proteomes" id="UP000561045"/>
    </source>
</evidence>
<evidence type="ECO:0000256" key="9">
    <source>
        <dbReference type="PIRSR" id="PIRSR001084-1"/>
    </source>
</evidence>
<comment type="similarity">
    <text evidence="2 8">Belongs to the glycosyl hydrolase 42 family.</text>
</comment>
<dbReference type="GO" id="GO:0004565">
    <property type="term" value="F:beta-galactosidase activity"/>
    <property type="evidence" value="ECO:0007669"/>
    <property type="project" value="UniProtKB-EC"/>
</dbReference>
<dbReference type="InterPro" id="IPR003476">
    <property type="entry name" value="Glyco_hydro_42"/>
</dbReference>
<feature type="binding site" evidence="10">
    <location>
        <position position="141"/>
    </location>
    <ligand>
        <name>substrate</name>
    </ligand>
</feature>
<dbReference type="Gene3D" id="3.20.20.80">
    <property type="entry name" value="Glycosidases"/>
    <property type="match status" value="1"/>
</dbReference>
<protein>
    <recommendedName>
        <fullName evidence="3 8">Beta-galactosidase</fullName>
        <shortName evidence="8">Beta-gal</shortName>
        <ecNumber evidence="3 8">3.2.1.23</ecNumber>
    </recommendedName>
</protein>
<feature type="binding site" evidence="10">
    <location>
        <position position="103"/>
    </location>
    <ligand>
        <name>substrate</name>
    </ligand>
</feature>
<dbReference type="EMBL" id="JACIET010000002">
    <property type="protein sequence ID" value="MBB4013135.1"/>
    <property type="molecule type" value="Genomic_DNA"/>
</dbReference>
<dbReference type="Pfam" id="PF08532">
    <property type="entry name" value="Glyco_hydro_42M"/>
    <property type="match status" value="1"/>
</dbReference>
<keyword evidence="15" id="KW-1185">Reference proteome</keyword>
<proteinExistence type="inferred from homology"/>
<keyword evidence="6 11" id="KW-0862">Zinc</keyword>
<dbReference type="AlphaFoldDB" id="A0A840BIT6"/>
<dbReference type="Gene3D" id="2.60.40.1180">
    <property type="entry name" value="Golgi alpha-mannosidase II"/>
    <property type="match status" value="1"/>
</dbReference>
<feature type="active site" description="Nucleophile" evidence="9">
    <location>
        <position position="314"/>
    </location>
</feature>
<dbReference type="SUPFAM" id="SSF52317">
    <property type="entry name" value="Class I glutamine amidotransferase-like"/>
    <property type="match status" value="1"/>
</dbReference>
<dbReference type="EC" id="3.2.1.23" evidence="3 8"/>
<sequence>MKLGVCYYPEQWPQSVWRDDARRMAAMGIRVVRIAEFAWSRMEPRPGEYDWAWLDEAIAVLSEAGLQVVLGTPTAAPPRWLLDRHPDIVALDAHGHPKGFGSRRHYCFSSPAFFEASRSIVTAMAARYGQHPAVIAWQTDNEYGCHDTVLSYSAAAVERFRGWLAARYGSIAALNEAWGNVFWSMEYASFEQINAPVGLPTFANPIHALDYRRFASDEVKRYNRMQVEILRTHAPGRDVLHNFMGFFGEFDHHELAQDLDVASWDNYPLGFTDTVRFLSDDERLRWMRSGHPDISAFNHDLYRGLCKGRWWVMEQQAGPVNWANANPAPLPGMVRTWTWEAFAHGAELVSYFRWRQVPYAQEQMHSGLHTPDGRIDVGGTEATQVARELARLQPGPARQARVALVFDYAAKWMHDIQPHGTDIDYYGEVFAWYSALRRLGLDIDIVPASRESFSGYALIAVPALTVIDEALVGRLRASGAQLVFGPRCGAKTADFAIPEGLPPGALRALLPMRVNRVETLRDGVSIAVQAAGQELGVAGRWRDFVEPLAQTEVQARFADGQPAILRHGRTRYFAGCFSPALLLDQLEASARDAGIGVQRVDDGLRLRRRGKLQFAINHGPHSARVPAPPDTQFVLGSEVLPPASVAAWEVAAPDDAA</sequence>
<dbReference type="RefSeq" id="WP_183635046.1">
    <property type="nucleotide sequence ID" value="NZ_BAABLE010000005.1"/>
</dbReference>
<dbReference type="GO" id="GO:0005975">
    <property type="term" value="P:carbohydrate metabolic process"/>
    <property type="evidence" value="ECO:0007669"/>
    <property type="project" value="InterPro"/>
</dbReference>
<dbReference type="Proteomes" id="UP000561045">
    <property type="component" value="Unassembled WGS sequence"/>
</dbReference>
<evidence type="ECO:0000256" key="6">
    <source>
        <dbReference type="ARBA" id="ARBA00022833"/>
    </source>
</evidence>
<dbReference type="Pfam" id="PF02449">
    <property type="entry name" value="Glyco_hydro_42"/>
    <property type="match status" value="1"/>
</dbReference>
<dbReference type="PIRSF" id="PIRSF001084">
    <property type="entry name" value="B-galactosidase"/>
    <property type="match status" value="1"/>
</dbReference>
<dbReference type="PANTHER" id="PTHR36447:SF2">
    <property type="entry name" value="BETA-GALACTOSIDASE YESZ"/>
    <property type="match status" value="1"/>
</dbReference>
<dbReference type="GO" id="GO:0046872">
    <property type="term" value="F:metal ion binding"/>
    <property type="evidence" value="ECO:0007669"/>
    <property type="project" value="UniProtKB-KW"/>
</dbReference>
<dbReference type="PANTHER" id="PTHR36447">
    <property type="entry name" value="BETA-GALACTOSIDASE GANA"/>
    <property type="match status" value="1"/>
</dbReference>
<organism evidence="14 15">
    <name type="scientific">Niveibacterium umoris</name>
    <dbReference type="NCBI Taxonomy" id="1193620"/>
    <lineage>
        <taxon>Bacteria</taxon>
        <taxon>Pseudomonadati</taxon>
        <taxon>Pseudomonadota</taxon>
        <taxon>Betaproteobacteria</taxon>
        <taxon>Rhodocyclales</taxon>
        <taxon>Rhodocyclaceae</taxon>
        <taxon>Niveibacterium</taxon>
    </lineage>
</organism>
<dbReference type="InterPro" id="IPR017853">
    <property type="entry name" value="GH"/>
</dbReference>
<evidence type="ECO:0000256" key="7">
    <source>
        <dbReference type="ARBA" id="ARBA00023295"/>
    </source>
</evidence>
<gene>
    <name evidence="14" type="ORF">GGR36_002481</name>
</gene>
<dbReference type="SUPFAM" id="SSF51011">
    <property type="entry name" value="Glycosyl hydrolase domain"/>
    <property type="match status" value="1"/>
</dbReference>
<dbReference type="GO" id="GO:0009341">
    <property type="term" value="C:beta-galactosidase complex"/>
    <property type="evidence" value="ECO:0007669"/>
    <property type="project" value="InterPro"/>
</dbReference>
<dbReference type="InterPro" id="IPR029062">
    <property type="entry name" value="Class_I_gatase-like"/>
</dbReference>
<keyword evidence="5 8" id="KW-0378">Hydrolase</keyword>
<dbReference type="Gene3D" id="3.40.50.880">
    <property type="match status" value="1"/>
</dbReference>
<feature type="active site" description="Proton donor" evidence="9">
    <location>
        <position position="142"/>
    </location>
</feature>
<comment type="caution">
    <text evidence="14">The sequence shown here is derived from an EMBL/GenBank/DDBJ whole genome shotgun (WGS) entry which is preliminary data.</text>
</comment>
<feature type="binding site" evidence="11">
    <location>
        <position position="107"/>
    </location>
    <ligand>
        <name>Zn(2+)</name>
        <dbReference type="ChEBI" id="CHEBI:29105"/>
    </ligand>
</feature>
<evidence type="ECO:0000256" key="3">
    <source>
        <dbReference type="ARBA" id="ARBA00012756"/>
    </source>
</evidence>
<evidence type="ECO:0000256" key="10">
    <source>
        <dbReference type="PIRSR" id="PIRSR001084-2"/>
    </source>
</evidence>